<name>A0A7Y0UTH0_9ACTO</name>
<dbReference type="PANTHER" id="PTHR34704">
    <property type="entry name" value="ATPASE"/>
    <property type="match status" value="1"/>
</dbReference>
<dbReference type="InterPro" id="IPR036390">
    <property type="entry name" value="WH_DNA-bd_sf"/>
</dbReference>
<protein>
    <submittedName>
        <fullName evidence="1">ATP-binding protein</fullName>
    </submittedName>
</protein>
<evidence type="ECO:0000313" key="1">
    <source>
        <dbReference type="EMBL" id="NMX03430.1"/>
    </source>
</evidence>
<evidence type="ECO:0000313" key="2">
    <source>
        <dbReference type="Proteomes" id="UP000575397"/>
    </source>
</evidence>
<keyword evidence="1" id="KW-0067">ATP-binding</keyword>
<gene>
    <name evidence="1" type="ORF">HHJ77_05710</name>
</gene>
<reference evidence="1 2" key="1">
    <citation type="submission" date="2020-04" db="EMBL/GenBank/DDBJ databases">
        <title>Antimicrobial susceptibility and clonality of vaginal-derived multi-drug resistant Mobiluncus isolates in China.</title>
        <authorList>
            <person name="Zhang X."/>
        </authorList>
    </citation>
    <scope>NUCLEOTIDE SEQUENCE [LARGE SCALE GENOMIC DNA]</scope>
    <source>
        <strain evidence="1 2">12</strain>
    </source>
</reference>
<dbReference type="AlphaFoldDB" id="A0A7Y0UTH0"/>
<dbReference type="PANTHER" id="PTHR34704:SF1">
    <property type="entry name" value="ATPASE"/>
    <property type="match status" value="1"/>
</dbReference>
<accession>A0A7Y0UTH0</accession>
<sequence>MPRESEDAALLYAATGGVAEYLDFVDTSASAEENLIRLFFEPNGRLVEEPDNLLKQELREPKRYSTILAAIASGASKNNQIATKTGISSGALTNYLEALIDLGIVSRESPWVAPGGRGAMGAGVRFHEVPVQVADAADETRFTEFKMAVSGSSTASCGRTSPLLRCMPDVPPSRQQLPRN</sequence>
<keyword evidence="1" id="KW-0547">Nucleotide-binding</keyword>
<dbReference type="SUPFAM" id="SSF46785">
    <property type="entry name" value="Winged helix' DNA-binding domain"/>
    <property type="match status" value="1"/>
</dbReference>
<dbReference type="RefSeq" id="WP_169762619.1">
    <property type="nucleotide sequence ID" value="NZ_JABCUS010000010.1"/>
</dbReference>
<dbReference type="Proteomes" id="UP000575397">
    <property type="component" value="Unassembled WGS sequence"/>
</dbReference>
<dbReference type="GO" id="GO:0005524">
    <property type="term" value="F:ATP binding"/>
    <property type="evidence" value="ECO:0007669"/>
    <property type="project" value="UniProtKB-KW"/>
</dbReference>
<comment type="caution">
    <text evidence="1">The sequence shown here is derived from an EMBL/GenBank/DDBJ whole genome shotgun (WGS) entry which is preliminary data.</text>
</comment>
<organism evidence="1 2">
    <name type="scientific">Mobiluncus mulieris</name>
    <dbReference type="NCBI Taxonomy" id="2052"/>
    <lineage>
        <taxon>Bacteria</taxon>
        <taxon>Bacillati</taxon>
        <taxon>Actinomycetota</taxon>
        <taxon>Actinomycetes</taxon>
        <taxon>Actinomycetales</taxon>
        <taxon>Actinomycetaceae</taxon>
        <taxon>Mobiluncus</taxon>
    </lineage>
</organism>
<dbReference type="EMBL" id="JABCUS010000010">
    <property type="protein sequence ID" value="NMX03430.1"/>
    <property type="molecule type" value="Genomic_DNA"/>
</dbReference>
<proteinExistence type="predicted"/>